<dbReference type="InterPro" id="IPR017850">
    <property type="entry name" value="Alkaline_phosphatase_core_sf"/>
</dbReference>
<protein>
    <submittedName>
        <fullName evidence="1">Alkaline phosphatase family protein</fullName>
    </submittedName>
</protein>
<proteinExistence type="predicted"/>
<dbReference type="PANTHER" id="PTHR10151">
    <property type="entry name" value="ECTONUCLEOTIDE PYROPHOSPHATASE/PHOSPHODIESTERASE"/>
    <property type="match status" value="1"/>
</dbReference>
<dbReference type="Pfam" id="PF01663">
    <property type="entry name" value="Phosphodiest"/>
    <property type="match status" value="1"/>
</dbReference>
<dbReference type="GO" id="GO:0016787">
    <property type="term" value="F:hydrolase activity"/>
    <property type="evidence" value="ECO:0007669"/>
    <property type="project" value="UniProtKB-ARBA"/>
</dbReference>
<comment type="caution">
    <text evidence="1">The sequence shown here is derived from an EMBL/GenBank/DDBJ whole genome shotgun (WGS) entry which is preliminary data.</text>
</comment>
<dbReference type="InterPro" id="IPR002591">
    <property type="entry name" value="Phosphodiest/P_Trfase"/>
</dbReference>
<dbReference type="PANTHER" id="PTHR10151:SF120">
    <property type="entry name" value="BIS(5'-ADENOSYL)-TRIPHOSPHATASE"/>
    <property type="match status" value="1"/>
</dbReference>
<reference evidence="1 2" key="1">
    <citation type="submission" date="2017-11" db="EMBL/GenBank/DDBJ databases">
        <title>Bradyrhizobium forestalis sp. nov., an efficient nitrogen-fixing bacterium isolated from nodules of forest legume species in the Amazon.</title>
        <authorList>
            <person name="Costa E.M."/>
            <person name="Guimaraes A."/>
            <person name="Carvalho T.S."/>
            <person name="Rodrigues T.L."/>
            <person name="Ribeiro P.R.A."/>
            <person name="Lebbe L."/>
            <person name="Willems A."/>
            <person name="Moreira F.M.S."/>
        </authorList>
    </citation>
    <scope>NUCLEOTIDE SEQUENCE [LARGE SCALE GENOMIC DNA]</scope>
    <source>
        <strain evidence="1 2">INPA54B</strain>
    </source>
</reference>
<accession>A0A2M8R8B0</accession>
<dbReference type="AlphaFoldDB" id="A0A2M8R8B0"/>
<dbReference type="OrthoDB" id="9779418at2"/>
<sequence>MAGGRGRRPRRLTAQETSMRPSLLLLSAGLTVLSTGFALAQNNTPRNLILFIPDGLRALKVTPETTPAMADVRDKGVNFKNPHSLFPTFTMANGSAMSTGHYLGDTGVFSNTIWTNYTSGPAGDTVVPFIENDAVLGDIDEHFRGDYLNEETILKMARDKGLSTAAIGKVGPTYQFDHTDKPEKAGLHSIVFDDSTGGKNGVALSDEVKDALTKAGLPIATPPRGDNSKAGDAKTPGTTVANVAQQAYFADVATKVVLPMFKARNKPFVLVFWSRDPDGSQHNTGDSLNQIKPGINGPTSMAGIKNADTNLAQLRKALDELGLAASTNIIVSADHGFSTISKESKTSPSAKVSYDDTPKDFLPMGFLALDLAKALDLPLFDPNDKNAKIEGNKHPKAGNGVLGKDPTKPDLVVATNGGSDLIYLPNKDKKLAARTIKALLEQDYVSGLFVEDSIGRFPGTLPLSSINLRGKSATPTPSIVVNFRSYASDCGEAPTNCSVQVADTVLRQGQGMHGSFSRGDTMNFMAAIGPDFKAGYVDEIPVSNADVGMTAAQLMGLRGSQNGGLIGRVMSEAMPNGIVPKAYVGTLKSKPAEGGLTTVLNFQRVGSQRYFDAAGFPGRTLGLEVDKLGLEHRKQKTAGK</sequence>
<name>A0A2M8R8B0_9BRAD</name>
<dbReference type="SUPFAM" id="SSF53649">
    <property type="entry name" value="Alkaline phosphatase-like"/>
    <property type="match status" value="1"/>
</dbReference>
<gene>
    <name evidence="1" type="ORF">CVM73_16485</name>
</gene>
<evidence type="ECO:0000313" key="2">
    <source>
        <dbReference type="Proteomes" id="UP000231194"/>
    </source>
</evidence>
<evidence type="ECO:0000313" key="1">
    <source>
        <dbReference type="EMBL" id="PJG54019.1"/>
    </source>
</evidence>
<keyword evidence="2" id="KW-1185">Reference proteome</keyword>
<dbReference type="Proteomes" id="UP000231194">
    <property type="component" value="Unassembled WGS sequence"/>
</dbReference>
<organism evidence="1 2">
    <name type="scientific">Bradyrhizobium forestalis</name>
    <dbReference type="NCBI Taxonomy" id="1419263"/>
    <lineage>
        <taxon>Bacteria</taxon>
        <taxon>Pseudomonadati</taxon>
        <taxon>Pseudomonadota</taxon>
        <taxon>Alphaproteobacteria</taxon>
        <taxon>Hyphomicrobiales</taxon>
        <taxon>Nitrobacteraceae</taxon>
        <taxon>Bradyrhizobium</taxon>
    </lineage>
</organism>
<dbReference type="Gene3D" id="3.40.720.10">
    <property type="entry name" value="Alkaline Phosphatase, subunit A"/>
    <property type="match status" value="1"/>
</dbReference>
<dbReference type="EMBL" id="PGVG01000012">
    <property type="protein sequence ID" value="PJG54019.1"/>
    <property type="molecule type" value="Genomic_DNA"/>
</dbReference>